<feature type="region of interest" description="Disordered" evidence="1">
    <location>
        <begin position="54"/>
        <end position="74"/>
    </location>
</feature>
<dbReference type="Proteomes" id="UP000580250">
    <property type="component" value="Unassembled WGS sequence"/>
</dbReference>
<protein>
    <submittedName>
        <fullName evidence="2">Uncharacterized protein</fullName>
    </submittedName>
</protein>
<dbReference type="AlphaFoldDB" id="A0A6V7XEH2"/>
<organism evidence="2 3">
    <name type="scientific">Meloidogyne enterolobii</name>
    <name type="common">Root-knot nematode worm</name>
    <name type="synonym">Meloidogyne mayaguensis</name>
    <dbReference type="NCBI Taxonomy" id="390850"/>
    <lineage>
        <taxon>Eukaryota</taxon>
        <taxon>Metazoa</taxon>
        <taxon>Ecdysozoa</taxon>
        <taxon>Nematoda</taxon>
        <taxon>Chromadorea</taxon>
        <taxon>Rhabditida</taxon>
        <taxon>Tylenchina</taxon>
        <taxon>Tylenchomorpha</taxon>
        <taxon>Tylenchoidea</taxon>
        <taxon>Meloidogynidae</taxon>
        <taxon>Meloidogyninae</taxon>
        <taxon>Meloidogyne</taxon>
    </lineage>
</organism>
<dbReference type="EMBL" id="CAJEWN010001471">
    <property type="protein sequence ID" value="CAD2197739.1"/>
    <property type="molecule type" value="Genomic_DNA"/>
</dbReference>
<reference evidence="2 3" key="1">
    <citation type="submission" date="2020-08" db="EMBL/GenBank/DDBJ databases">
        <authorList>
            <person name="Koutsovoulos G."/>
            <person name="Danchin GJ E."/>
        </authorList>
    </citation>
    <scope>NUCLEOTIDE SEQUENCE [LARGE SCALE GENOMIC DNA]</scope>
</reference>
<evidence type="ECO:0000313" key="2">
    <source>
        <dbReference type="EMBL" id="CAD2197739.1"/>
    </source>
</evidence>
<sequence>MTVRGFRQIFTKRTTQNSASTIEKSNTSESMIPMLNHKKRRTNKIIKSKLIKTEGATKNETKSPKIKNKNESVNSECTLMNEEDNSERLELKEGKQITVIDPLLNQQWSGIMSE</sequence>
<name>A0A6V7XEH2_MELEN</name>
<accession>A0A6V7XEH2</accession>
<gene>
    <name evidence="2" type="ORF">MENT_LOCUS51011</name>
</gene>
<evidence type="ECO:0000256" key="1">
    <source>
        <dbReference type="SAM" id="MobiDB-lite"/>
    </source>
</evidence>
<proteinExistence type="predicted"/>
<comment type="caution">
    <text evidence="2">The sequence shown here is derived from an EMBL/GenBank/DDBJ whole genome shotgun (WGS) entry which is preliminary data.</text>
</comment>
<evidence type="ECO:0000313" key="3">
    <source>
        <dbReference type="Proteomes" id="UP000580250"/>
    </source>
</evidence>
<dbReference type="OrthoDB" id="5907267at2759"/>
<feature type="compositionally biased region" description="Basic and acidic residues" evidence="1">
    <location>
        <begin position="54"/>
        <end position="63"/>
    </location>
</feature>